<dbReference type="KEGG" id="stac:ABII15_16295"/>
<dbReference type="Gene3D" id="3.40.630.190">
    <property type="entry name" value="LCP protein"/>
    <property type="match status" value="1"/>
</dbReference>
<protein>
    <submittedName>
        <fullName evidence="5">LCP family protein</fullName>
    </submittedName>
</protein>
<dbReference type="NCBIfam" id="TIGR00350">
    <property type="entry name" value="lytR_cpsA_psr"/>
    <property type="match status" value="1"/>
</dbReference>
<feature type="compositionally biased region" description="Pro residues" evidence="2">
    <location>
        <begin position="1"/>
        <end position="14"/>
    </location>
</feature>
<organism evidence="5">
    <name type="scientific">Streptomyces tabacisoli</name>
    <dbReference type="NCBI Taxonomy" id="3156398"/>
    <lineage>
        <taxon>Bacteria</taxon>
        <taxon>Bacillati</taxon>
        <taxon>Actinomycetota</taxon>
        <taxon>Actinomycetes</taxon>
        <taxon>Kitasatosporales</taxon>
        <taxon>Streptomycetaceae</taxon>
        <taxon>Streptomyces</taxon>
    </lineage>
</organism>
<feature type="transmembrane region" description="Helical" evidence="3">
    <location>
        <begin position="43"/>
        <end position="66"/>
    </location>
</feature>
<proteinExistence type="inferred from homology"/>
<dbReference type="InterPro" id="IPR004474">
    <property type="entry name" value="LytR_CpsA_psr"/>
</dbReference>
<evidence type="ECO:0000256" key="2">
    <source>
        <dbReference type="SAM" id="MobiDB-lite"/>
    </source>
</evidence>
<dbReference type="Pfam" id="PF03816">
    <property type="entry name" value="LytR_cpsA_psr"/>
    <property type="match status" value="1"/>
</dbReference>
<reference evidence="5" key="1">
    <citation type="submission" date="2024-06" db="EMBL/GenBank/DDBJ databases">
        <title>Streptomyces sp. strain HUAS MG91 genome sequences.</title>
        <authorList>
            <person name="Mo P."/>
        </authorList>
    </citation>
    <scope>NUCLEOTIDE SEQUENCE</scope>
    <source>
        <strain evidence="5">HUAS MG91</strain>
    </source>
</reference>
<feature type="domain" description="Cell envelope-related transcriptional attenuator" evidence="4">
    <location>
        <begin position="119"/>
        <end position="259"/>
    </location>
</feature>
<dbReference type="RefSeq" id="WP_353943047.1">
    <property type="nucleotide sequence ID" value="NZ_CP159534.1"/>
</dbReference>
<comment type="similarity">
    <text evidence="1">Belongs to the LytR/CpsA/Psr (LCP) family.</text>
</comment>
<feature type="region of interest" description="Disordered" evidence="2">
    <location>
        <begin position="1"/>
        <end position="35"/>
    </location>
</feature>
<evidence type="ECO:0000259" key="4">
    <source>
        <dbReference type="Pfam" id="PF03816"/>
    </source>
</evidence>
<accession>A0AAU8ISU9</accession>
<keyword evidence="3" id="KW-0812">Transmembrane</keyword>
<evidence type="ECO:0000256" key="3">
    <source>
        <dbReference type="SAM" id="Phobius"/>
    </source>
</evidence>
<keyword evidence="3" id="KW-1133">Transmembrane helix</keyword>
<dbReference type="PANTHER" id="PTHR33392">
    <property type="entry name" value="POLYISOPRENYL-TEICHOIC ACID--PEPTIDOGLYCAN TEICHOIC ACID TRANSFERASE TAGU"/>
    <property type="match status" value="1"/>
</dbReference>
<sequence length="354" mass="37283">MTTPPDPPEHPLPPASSTTVYRASGRRTRGKNGKKRRSPLRRILLALLLVLVVVVAYAVGVGIWAVGQVQRTDALSDYSGRPAAGKGTNWLLVGSDTRKNLTKEQQQELHVGSDSGDETDTIIVLHYGASGPYLVSIPRDSYVSIPGHGKNKINASYALGGPALLSRTVEQATGLRLDHYAEVNFAGFVDVVDALGGVEVCVPKDLSDSYSGADFKAGCQTMNGTQALAYARDRHSYANGDLGRVQAQQQLIAAIADKALSPGTLLAPWKLLPFLSASLDALTVDRGAGLLNLGKLGLEMDDISHGDGSTTTVPIAAEPSVPGVGDVVEWNASEAAELFSALRADTTIPTFGSN</sequence>
<dbReference type="EMBL" id="CP159534">
    <property type="protein sequence ID" value="XCJ71434.1"/>
    <property type="molecule type" value="Genomic_DNA"/>
</dbReference>
<evidence type="ECO:0000256" key="1">
    <source>
        <dbReference type="ARBA" id="ARBA00006068"/>
    </source>
</evidence>
<feature type="compositionally biased region" description="Basic residues" evidence="2">
    <location>
        <begin position="24"/>
        <end position="35"/>
    </location>
</feature>
<gene>
    <name evidence="5" type="ORF">ABII15_16295</name>
</gene>
<dbReference type="PANTHER" id="PTHR33392:SF6">
    <property type="entry name" value="POLYISOPRENYL-TEICHOIC ACID--PEPTIDOGLYCAN TEICHOIC ACID TRANSFERASE TAGU"/>
    <property type="match status" value="1"/>
</dbReference>
<dbReference type="InterPro" id="IPR050922">
    <property type="entry name" value="LytR/CpsA/Psr_CW_biosynth"/>
</dbReference>
<name>A0AAU8ISU9_9ACTN</name>
<evidence type="ECO:0000313" key="5">
    <source>
        <dbReference type="EMBL" id="XCJ71434.1"/>
    </source>
</evidence>
<dbReference type="AlphaFoldDB" id="A0AAU8ISU9"/>
<keyword evidence="3" id="KW-0472">Membrane</keyword>